<gene>
    <name evidence="1" type="ORF">JK358_12415</name>
</gene>
<accession>A0ABS1M3U2</accession>
<evidence type="ECO:0000313" key="1">
    <source>
        <dbReference type="EMBL" id="MBL1075196.1"/>
    </source>
</evidence>
<keyword evidence="2" id="KW-1185">Reference proteome</keyword>
<name>A0ABS1M3U2_9NOCA</name>
<dbReference type="EMBL" id="JAERRJ010000004">
    <property type="protein sequence ID" value="MBL1075196.1"/>
    <property type="molecule type" value="Genomic_DNA"/>
</dbReference>
<reference evidence="1 2" key="1">
    <citation type="submission" date="2021-01" db="EMBL/GenBank/DDBJ databases">
        <title>WGS of actinomycetes isolated from Thailand.</title>
        <authorList>
            <person name="Thawai C."/>
        </authorList>
    </citation>
    <scope>NUCLEOTIDE SEQUENCE [LARGE SCALE GENOMIC DNA]</scope>
    <source>
        <strain evidence="1 2">LPG 2</strain>
    </source>
</reference>
<proteinExistence type="predicted"/>
<organism evidence="1 2">
    <name type="scientific">Nocardia acididurans</name>
    <dbReference type="NCBI Taxonomy" id="2802282"/>
    <lineage>
        <taxon>Bacteria</taxon>
        <taxon>Bacillati</taxon>
        <taxon>Actinomycetota</taxon>
        <taxon>Actinomycetes</taxon>
        <taxon>Mycobacteriales</taxon>
        <taxon>Nocardiaceae</taxon>
        <taxon>Nocardia</taxon>
    </lineage>
</organism>
<dbReference type="Proteomes" id="UP000602198">
    <property type="component" value="Unassembled WGS sequence"/>
</dbReference>
<comment type="caution">
    <text evidence="1">The sequence shown here is derived from an EMBL/GenBank/DDBJ whole genome shotgun (WGS) entry which is preliminary data.</text>
</comment>
<evidence type="ECO:0000313" key="2">
    <source>
        <dbReference type="Proteomes" id="UP000602198"/>
    </source>
</evidence>
<sequence>MGENGAGQGRDRRALLDEGNRLREKYRGDGYTAAGKEALYQLYELQDAYRAQLPEVSVSRCPFTGVEVRWPLDDVDLDGWFWDWDKPARRLVNPVPRTWLAMGGAVRLAEPVTAAPFMCKPGPDAPYVIPQLLEVPEVRAVVAEVPIGRHTGWATTYFATIRPTDIPLENTWGSQKYDVYDTGGQWRAWSEHRRLLREYDFELRPWLESGKLLWIAPGDSGVTLREGVAECPYLDIDGERRRQRIHNGEINRF</sequence>
<protein>
    <submittedName>
        <fullName evidence="1">Uncharacterized protein</fullName>
    </submittedName>
</protein>
<dbReference type="RefSeq" id="WP_201946962.1">
    <property type="nucleotide sequence ID" value="NZ_JAERRJ010000004.1"/>
</dbReference>